<accession>A0A943HJA1</accession>
<feature type="domain" description="Core-binding (CB)" evidence="8">
    <location>
        <begin position="69"/>
        <end position="152"/>
    </location>
</feature>
<dbReference type="PANTHER" id="PTHR30349:SF91">
    <property type="entry name" value="INTA PROTEIN"/>
    <property type="match status" value="1"/>
</dbReference>
<protein>
    <submittedName>
        <fullName evidence="9">Tyrosine-type recombinase/integrase</fullName>
    </submittedName>
</protein>
<proteinExistence type="inferred from homology"/>
<feature type="domain" description="Tyr recombinase" evidence="7">
    <location>
        <begin position="173"/>
        <end position="377"/>
    </location>
</feature>
<comment type="caution">
    <text evidence="9">The sequence shown here is derived from an EMBL/GenBank/DDBJ whole genome shotgun (WGS) entry which is preliminary data.</text>
</comment>
<organism evidence="9 10">
    <name type="scientific">Subdoligranulum variabile</name>
    <dbReference type="NCBI Taxonomy" id="214851"/>
    <lineage>
        <taxon>Bacteria</taxon>
        <taxon>Bacillati</taxon>
        <taxon>Bacillota</taxon>
        <taxon>Clostridia</taxon>
        <taxon>Eubacteriales</taxon>
        <taxon>Oscillospiraceae</taxon>
        <taxon>Subdoligranulum</taxon>
    </lineage>
</organism>
<dbReference type="PANTHER" id="PTHR30349">
    <property type="entry name" value="PHAGE INTEGRASE-RELATED"/>
    <property type="match status" value="1"/>
</dbReference>
<evidence type="ECO:0000256" key="5">
    <source>
        <dbReference type="ARBA" id="ARBA00023172"/>
    </source>
</evidence>
<dbReference type="PROSITE" id="PS51898">
    <property type="entry name" value="TYR_RECOMBINASE"/>
    <property type="match status" value="1"/>
</dbReference>
<dbReference type="EMBL" id="JAGZGG010000016">
    <property type="protein sequence ID" value="MBS5332466.1"/>
    <property type="molecule type" value="Genomic_DNA"/>
</dbReference>
<comment type="function">
    <text evidence="1">Site-specific tyrosine recombinase, which acts by catalyzing the cutting and rejoining of the recombining DNA molecules.</text>
</comment>
<reference evidence="9" key="1">
    <citation type="submission" date="2021-02" db="EMBL/GenBank/DDBJ databases">
        <title>Infant gut strain persistence is associated with maternal origin, phylogeny, and functional potential including surface adhesion and iron acquisition.</title>
        <authorList>
            <person name="Lou Y.C."/>
        </authorList>
    </citation>
    <scope>NUCLEOTIDE SEQUENCE</scope>
    <source>
        <strain evidence="9">L3_101_000M1_dasL3_101_000M1_concoct_87</strain>
    </source>
</reference>
<keyword evidence="5" id="KW-0233">DNA recombination</keyword>
<evidence type="ECO:0000256" key="6">
    <source>
        <dbReference type="PROSITE-ProRule" id="PRU01248"/>
    </source>
</evidence>
<dbReference type="AlphaFoldDB" id="A0A943HJA1"/>
<name>A0A943HJA1_9FIRM</name>
<dbReference type="GO" id="GO:0015074">
    <property type="term" value="P:DNA integration"/>
    <property type="evidence" value="ECO:0007669"/>
    <property type="project" value="UniProtKB-KW"/>
</dbReference>
<keyword evidence="4 6" id="KW-0238">DNA-binding</keyword>
<dbReference type="GO" id="GO:0006310">
    <property type="term" value="P:DNA recombination"/>
    <property type="evidence" value="ECO:0007669"/>
    <property type="project" value="UniProtKB-KW"/>
</dbReference>
<comment type="similarity">
    <text evidence="2">Belongs to the 'phage' integrase family.</text>
</comment>
<evidence type="ECO:0000256" key="2">
    <source>
        <dbReference type="ARBA" id="ARBA00008857"/>
    </source>
</evidence>
<dbReference type="InterPro" id="IPR050090">
    <property type="entry name" value="Tyrosine_recombinase_XerCD"/>
</dbReference>
<keyword evidence="3" id="KW-0229">DNA integration</keyword>
<dbReference type="Pfam" id="PF00589">
    <property type="entry name" value="Phage_integrase"/>
    <property type="match status" value="1"/>
</dbReference>
<dbReference type="InterPro" id="IPR010998">
    <property type="entry name" value="Integrase_recombinase_N"/>
</dbReference>
<dbReference type="InterPro" id="IPR013762">
    <property type="entry name" value="Integrase-like_cat_sf"/>
</dbReference>
<evidence type="ECO:0000256" key="3">
    <source>
        <dbReference type="ARBA" id="ARBA00022908"/>
    </source>
</evidence>
<sequence length="393" mass="44748">MVAGHLQEKNGIYYVVLTYKTYDGKRKTKWQSTGLPTKGNKKRAEAMMRELQDDFEPPVDPNGPPSKAMLFADFLVQWLEIAKSTVKLTTYSSYKGLSESQIIPYFRSLGVTLGDLKAVHIQSFYQKQLERVKPNTVIHYHAIIHRALKYAVKTDLIDVNPADKVDRPKKNEFTGNFYSREEMNALFDAVRGNKIEIPVMLAAFYGLRRSEVVGLKWDAVDFEQNTLEIRHTVATVRLDGKKVIVESDTTKTKASKRTLPLVPVFRERLLALQEEQKENRKLCGRSYNKKYDGYICVDPMGNLLMPNALSDSFQLVLRDYNLRRIRFHDLRHSCASLLLANNVPMKQIQEWLGHSDFSTTANIYSHLDYSSKVSSAEAMLNGLGMGSNPQNGA</sequence>
<dbReference type="Pfam" id="PF14659">
    <property type="entry name" value="Phage_int_SAM_3"/>
    <property type="match status" value="1"/>
</dbReference>
<dbReference type="InterPro" id="IPR044068">
    <property type="entry name" value="CB"/>
</dbReference>
<dbReference type="InterPro" id="IPR011010">
    <property type="entry name" value="DNA_brk_join_enz"/>
</dbReference>
<dbReference type="SUPFAM" id="SSF56349">
    <property type="entry name" value="DNA breaking-rejoining enzymes"/>
    <property type="match status" value="1"/>
</dbReference>
<dbReference type="InterPro" id="IPR002104">
    <property type="entry name" value="Integrase_catalytic"/>
</dbReference>
<evidence type="ECO:0000313" key="10">
    <source>
        <dbReference type="Proteomes" id="UP000759273"/>
    </source>
</evidence>
<evidence type="ECO:0000256" key="4">
    <source>
        <dbReference type="ARBA" id="ARBA00023125"/>
    </source>
</evidence>
<dbReference type="CDD" id="cd01189">
    <property type="entry name" value="INT_ICEBs1_C_like"/>
    <property type="match status" value="1"/>
</dbReference>
<gene>
    <name evidence="9" type="ORF">KHY36_08060</name>
</gene>
<dbReference type="Gene3D" id="1.10.443.10">
    <property type="entry name" value="Intergrase catalytic core"/>
    <property type="match status" value="1"/>
</dbReference>
<evidence type="ECO:0000259" key="7">
    <source>
        <dbReference type="PROSITE" id="PS51898"/>
    </source>
</evidence>
<dbReference type="GO" id="GO:0003677">
    <property type="term" value="F:DNA binding"/>
    <property type="evidence" value="ECO:0007669"/>
    <property type="project" value="UniProtKB-UniRule"/>
</dbReference>
<evidence type="ECO:0000313" key="9">
    <source>
        <dbReference type="EMBL" id="MBS5332466.1"/>
    </source>
</evidence>
<dbReference type="InterPro" id="IPR004107">
    <property type="entry name" value="Integrase_SAM-like_N"/>
</dbReference>
<dbReference type="PROSITE" id="PS51900">
    <property type="entry name" value="CB"/>
    <property type="match status" value="1"/>
</dbReference>
<dbReference type="Proteomes" id="UP000759273">
    <property type="component" value="Unassembled WGS sequence"/>
</dbReference>
<evidence type="ECO:0000259" key="8">
    <source>
        <dbReference type="PROSITE" id="PS51900"/>
    </source>
</evidence>
<evidence type="ECO:0000256" key="1">
    <source>
        <dbReference type="ARBA" id="ARBA00003283"/>
    </source>
</evidence>
<dbReference type="Gene3D" id="1.10.150.130">
    <property type="match status" value="1"/>
</dbReference>